<dbReference type="InterPro" id="IPR042284">
    <property type="entry name" value="AdoMetDC_N"/>
</dbReference>
<dbReference type="InterPro" id="IPR017716">
    <property type="entry name" value="S-AdoMet_deCOase_pro-enz"/>
</dbReference>
<evidence type="ECO:0000256" key="15">
    <source>
        <dbReference type="HAMAP-Rule" id="MF_00464"/>
    </source>
</evidence>
<feature type="modified residue" description="Pyruvic acid (Ser); by autocatalysis" evidence="15">
    <location>
        <position position="63"/>
    </location>
</feature>
<evidence type="ECO:0000256" key="11">
    <source>
        <dbReference type="ARBA" id="ARBA00023317"/>
    </source>
</evidence>
<dbReference type="RefSeq" id="WP_012543918.1">
    <property type="nucleotide sequence ID" value="NC_011295.1"/>
</dbReference>
<dbReference type="eggNOG" id="COG1586">
    <property type="taxonomic scope" value="Bacteria"/>
</dbReference>
<keyword evidence="5 15" id="KW-0068">Autocatalytic cleavage</keyword>
<dbReference type="AlphaFoldDB" id="B5YA03"/>
<proteinExistence type="inferred from homology"/>
<evidence type="ECO:0000313" key="16">
    <source>
        <dbReference type="EMBL" id="ACI17266.1"/>
    </source>
</evidence>
<evidence type="ECO:0000256" key="13">
    <source>
        <dbReference type="ARBA" id="ARBA00056215"/>
    </source>
</evidence>
<keyword evidence="7 15" id="KW-0620">Polyamine biosynthesis</keyword>
<evidence type="ECO:0000256" key="2">
    <source>
        <dbReference type="ARBA" id="ARBA00011601"/>
    </source>
</evidence>
<keyword evidence="3 15" id="KW-0949">S-adenosyl-L-methionine</keyword>
<accession>B5YA03</accession>
<dbReference type="InterPro" id="IPR016067">
    <property type="entry name" value="S-AdoMet_deCO2ase_core"/>
</dbReference>
<comment type="function">
    <text evidence="13 15">Catalyzes the decarboxylation of S-adenosylmethionine to S-adenosylmethioninamine (dcAdoMet), the propylamine donor required for the synthesis of the polyamines spermine and spermidine from the diamine putrescine.</text>
</comment>
<evidence type="ECO:0000256" key="10">
    <source>
        <dbReference type="ARBA" id="ARBA00023270"/>
    </source>
</evidence>
<comment type="catalytic activity">
    <reaction evidence="12 15">
        <text>S-adenosyl-L-methionine + H(+) = S-adenosyl 3-(methylsulfanyl)propylamine + CO2</text>
        <dbReference type="Rhea" id="RHEA:15981"/>
        <dbReference type="ChEBI" id="CHEBI:15378"/>
        <dbReference type="ChEBI" id="CHEBI:16526"/>
        <dbReference type="ChEBI" id="CHEBI:57443"/>
        <dbReference type="ChEBI" id="CHEBI:59789"/>
        <dbReference type="EC" id="4.1.1.50"/>
    </reaction>
</comment>
<feature type="active site" description="Schiff-base intermediate with substrate; via pyruvic acid" evidence="15">
    <location>
        <position position="63"/>
    </location>
</feature>
<dbReference type="EC" id="4.1.1.50" evidence="15"/>
<keyword evidence="4 15" id="KW-0210">Decarboxylase</keyword>
<dbReference type="PANTHER" id="PTHR33866:SF2">
    <property type="entry name" value="S-ADENOSYLMETHIONINE DECARBOXYLASE PROENZYME"/>
    <property type="match status" value="1"/>
</dbReference>
<dbReference type="GO" id="GO:0008295">
    <property type="term" value="P:spermidine biosynthetic process"/>
    <property type="evidence" value="ECO:0007669"/>
    <property type="project" value="UniProtKB-UniRule"/>
</dbReference>
<comment type="similarity">
    <text evidence="14 15">Belongs to the prokaryotic AdoMetDC family. Type 1 subfamily.</text>
</comment>
<feature type="active site" description="Proton donor; for catalytic activity" evidence="15">
    <location>
        <position position="83"/>
    </location>
</feature>
<dbReference type="Proteomes" id="UP000001732">
    <property type="component" value="Chromosome"/>
</dbReference>
<keyword evidence="8 15" id="KW-0865">Zymogen</keyword>
<reference evidence="17" key="1">
    <citation type="submission" date="2008-08" db="EMBL/GenBank/DDBJ databases">
        <title>The complete genome sequence of Coprothermobacter proteolyticus strain ATCC 5245 / DSM 5265 / BT.</title>
        <authorList>
            <person name="Dodson R.J."/>
            <person name="Durkin A.S."/>
            <person name="Wu M."/>
            <person name="Eisen J."/>
            <person name="Sutton G."/>
        </authorList>
    </citation>
    <scope>NUCLEOTIDE SEQUENCE [LARGE SCALE GENOMIC DNA]</scope>
    <source>
        <strain evidence="17">ATCC 35245 / DSM 5265 / OCM 4 / BT</strain>
    </source>
</reference>
<dbReference type="GO" id="GO:0005829">
    <property type="term" value="C:cytosol"/>
    <property type="evidence" value="ECO:0007669"/>
    <property type="project" value="TreeGrafter"/>
</dbReference>
<keyword evidence="10 15" id="KW-0704">Schiff base</keyword>
<dbReference type="Gene3D" id="3.30.360.110">
    <property type="entry name" value="S-adenosylmethionine decarboxylase domain"/>
    <property type="match status" value="1"/>
</dbReference>
<keyword evidence="9 15" id="KW-0456">Lyase</keyword>
<feature type="active site" description="Proton acceptor; for processing activity" evidence="15">
    <location>
        <position position="68"/>
    </location>
</feature>
<dbReference type="GO" id="GO:0004014">
    <property type="term" value="F:adenosylmethionine decarboxylase activity"/>
    <property type="evidence" value="ECO:0007669"/>
    <property type="project" value="UniProtKB-UniRule"/>
</dbReference>
<evidence type="ECO:0000256" key="9">
    <source>
        <dbReference type="ARBA" id="ARBA00023239"/>
    </source>
</evidence>
<feature type="chain" id="PRO_5023447964" description="S-adenosylmethionine decarboxylase beta chain" evidence="15">
    <location>
        <begin position="1"/>
        <end position="62"/>
    </location>
</feature>
<dbReference type="InterPro" id="IPR003826">
    <property type="entry name" value="AdoMetDC_fam_prok"/>
</dbReference>
<comment type="subunit">
    <text evidence="2 15">Heterotetramer of two alpha and two beta chains arranged as a dimer of alpha/beta heterodimers.</text>
</comment>
<dbReference type="HAMAP" id="MF_00464">
    <property type="entry name" value="AdoMetDC_1"/>
    <property type="match status" value="1"/>
</dbReference>
<keyword evidence="6 15" id="KW-0745">Spermidine biosynthesis</keyword>
<evidence type="ECO:0000256" key="5">
    <source>
        <dbReference type="ARBA" id="ARBA00022813"/>
    </source>
</evidence>
<dbReference type="NCBIfam" id="TIGR03330">
    <property type="entry name" value="SAM_DCase_Bsu"/>
    <property type="match status" value="1"/>
</dbReference>
<dbReference type="UniPathway" id="UPA00331">
    <property type="reaction ID" value="UER00451"/>
</dbReference>
<protein>
    <recommendedName>
        <fullName evidence="15">S-adenosylmethionine decarboxylase proenzyme</fullName>
        <shortName evidence="15">AdoMetDC</shortName>
        <shortName evidence="15">SAMDC</shortName>
        <ecNumber evidence="15">4.1.1.50</ecNumber>
    </recommendedName>
    <component>
        <recommendedName>
            <fullName evidence="15">S-adenosylmethionine decarboxylase beta chain</fullName>
        </recommendedName>
    </component>
    <component>
        <recommendedName>
            <fullName evidence="15">S-adenosylmethionine decarboxylase alpha chain</fullName>
        </recommendedName>
    </component>
</protein>
<evidence type="ECO:0000256" key="8">
    <source>
        <dbReference type="ARBA" id="ARBA00023145"/>
    </source>
</evidence>
<evidence type="ECO:0000256" key="7">
    <source>
        <dbReference type="ARBA" id="ARBA00023115"/>
    </source>
</evidence>
<feature type="site" description="Cleavage (non-hydrolytic); by autolysis" evidence="15">
    <location>
        <begin position="62"/>
        <end position="63"/>
    </location>
</feature>
<dbReference type="HOGENOM" id="CLU_125470_2_3_9"/>
<evidence type="ECO:0000256" key="12">
    <source>
        <dbReference type="ARBA" id="ARBA00048112"/>
    </source>
</evidence>
<dbReference type="Pfam" id="PF02675">
    <property type="entry name" value="AdoMet_dc"/>
    <property type="match status" value="1"/>
</dbReference>
<dbReference type="FunFam" id="3.30.360.110:FF:000001">
    <property type="entry name" value="S-adenosylmethionine decarboxylase proenzyme"/>
    <property type="match status" value="1"/>
</dbReference>
<gene>
    <name evidence="15" type="primary">speH</name>
    <name evidence="16" type="ordered locus">COPRO5265_1299</name>
</gene>
<evidence type="ECO:0000256" key="14">
    <source>
        <dbReference type="ARBA" id="ARBA00061583"/>
    </source>
</evidence>
<keyword evidence="17" id="KW-1185">Reference proteome</keyword>
<dbReference type="STRING" id="309798.COPRO5265_1299"/>
<evidence type="ECO:0000256" key="1">
    <source>
        <dbReference type="ARBA" id="ARBA00004911"/>
    </source>
</evidence>
<feature type="chain" id="PRO_5023447963" description="S-adenosylmethionine decarboxylase alpha chain" evidence="15">
    <location>
        <begin position="63"/>
        <end position="141"/>
    </location>
</feature>
<dbReference type="EMBL" id="CP001145">
    <property type="protein sequence ID" value="ACI17266.1"/>
    <property type="molecule type" value="Genomic_DNA"/>
</dbReference>
<name>B5YA03_COPPD</name>
<evidence type="ECO:0000256" key="6">
    <source>
        <dbReference type="ARBA" id="ARBA00023066"/>
    </source>
</evidence>
<comment type="PTM">
    <text evidence="15">Is synthesized initially as an inactive proenzyme. Formation of the active enzyme involves a self-maturation process in which the active site pyruvoyl group is generated from an internal serine residue via an autocatalytic post-translational modification. Two non-identical subunits are generated from the proenzyme in this reaction, and the pyruvate is formed at the N-terminus of the alpha chain, which is derived from the carboxyl end of the proenzyme. The post-translation cleavage follows an unusual pathway, termed non-hydrolytic serinolysis, in which the side chain hydroxyl group of the serine supplies its oxygen atom to form the C-terminus of the beta chain, while the remainder of the serine residue undergoes an oxidative deamination to produce ammonia and the pyruvoyl group blocking the N-terminus of the alpha chain.</text>
</comment>
<dbReference type="KEGG" id="cpo:COPRO5265_1299"/>
<evidence type="ECO:0000256" key="4">
    <source>
        <dbReference type="ARBA" id="ARBA00022793"/>
    </source>
</evidence>
<dbReference type="PANTHER" id="PTHR33866">
    <property type="entry name" value="S-ADENOSYLMETHIONINE DECARBOXYLASE PROENZYME"/>
    <property type="match status" value="1"/>
</dbReference>
<keyword evidence="11 15" id="KW-0670">Pyruvate</keyword>
<evidence type="ECO:0000313" key="17">
    <source>
        <dbReference type="Proteomes" id="UP000001732"/>
    </source>
</evidence>
<reference evidence="16 17" key="2">
    <citation type="journal article" date="2014" name="Genome Announc.">
        <title>Complete Genome Sequence of Coprothermobacter proteolyticus DSM 5265.</title>
        <authorList>
            <person name="Alexiev A."/>
            <person name="Coil D.A."/>
            <person name="Badger J.H."/>
            <person name="Enticknap J."/>
            <person name="Ward N."/>
            <person name="Robb F.T."/>
            <person name="Eisen J.A."/>
        </authorList>
    </citation>
    <scope>NUCLEOTIDE SEQUENCE [LARGE SCALE GENOMIC DNA]</scope>
    <source>
        <strain evidence="17">ATCC 35245 / DSM 5265 / OCM 4 / BT</strain>
    </source>
</reference>
<comment type="pathway">
    <text evidence="1 15">Amine and polyamine biosynthesis; S-adenosylmethioninamine biosynthesis; S-adenosylmethioninamine from S-adenosyl-L-methionine: step 1/1.</text>
</comment>
<evidence type="ECO:0000256" key="3">
    <source>
        <dbReference type="ARBA" id="ARBA00022691"/>
    </source>
</evidence>
<dbReference type="OrthoDB" id="9793120at2"/>
<sequence>MNTIGRHFIVEASRCNPDVLNDIDRIESILVEAARQANATVVTSTFHHFYPQGVSGVVVVSESHLAIHTWPEKGYAALDIYTCGDTTDPQKAVDYVVNSLGAKEVVETFVLRGVEQSDAFTHVMTTSQEREDEGEKLAVVL</sequence>
<dbReference type="InterPro" id="IPR042286">
    <property type="entry name" value="AdoMetDC_C"/>
</dbReference>
<comment type="cofactor">
    <cofactor evidence="15">
        <name>pyruvate</name>
        <dbReference type="ChEBI" id="CHEBI:15361"/>
    </cofactor>
    <text evidence="15">Binds 1 pyruvoyl group covalently per subunit.</text>
</comment>
<dbReference type="SUPFAM" id="SSF56276">
    <property type="entry name" value="S-adenosylmethionine decarboxylase"/>
    <property type="match status" value="1"/>
</dbReference>
<dbReference type="Gene3D" id="3.30.160.750">
    <property type="match status" value="1"/>
</dbReference>
<organism evidence="16 17">
    <name type="scientific">Coprothermobacter proteolyticus (strain ATCC 35245 / DSM 5265 / OCM 4 / BT)</name>
    <dbReference type="NCBI Taxonomy" id="309798"/>
    <lineage>
        <taxon>Bacteria</taxon>
        <taxon>Pseudomonadati</taxon>
        <taxon>Coprothermobacterota</taxon>
        <taxon>Coprothermobacteria</taxon>
        <taxon>Coprothermobacterales</taxon>
        <taxon>Coprothermobacteraceae</taxon>
        <taxon>Coprothermobacter</taxon>
    </lineage>
</organism>